<protein>
    <submittedName>
        <fullName evidence="2">Uncharacterized protein</fullName>
    </submittedName>
</protein>
<keyword evidence="3" id="KW-1185">Reference proteome</keyword>
<feature type="region of interest" description="Disordered" evidence="1">
    <location>
        <begin position="12"/>
        <end position="32"/>
    </location>
</feature>
<evidence type="ECO:0000313" key="3">
    <source>
        <dbReference type="Proteomes" id="UP000800041"/>
    </source>
</evidence>
<sequence>MASTTFLPYWRNSPYSDSSKSKRTLKAMQRQQQELAQGILPPHLDPNSVHATPTTLENAYPNGTMMAAPNDLANSSSNAQISPYGGYGDYRTASPLNTNIPAFPQHRPTSAASGTTTPTAGAGNVFPIPTSPQVITDWGPALQFVMKLGRSKAFARKIKAIVDRQTEFEKAWHERLKQTMEYQSSGKQPPKEQLWSQSPAIFAQEMYRRCLDLEKLAEQELRAFEIPFFCIDRGLVADGTAAASGFVPVYATRKVDEKELAELKLRMLEYLRVAYQGDYRQIHS</sequence>
<dbReference type="Proteomes" id="UP000800041">
    <property type="component" value="Unassembled WGS sequence"/>
</dbReference>
<dbReference type="Pfam" id="PF10454">
    <property type="entry name" value="DUF2458"/>
    <property type="match status" value="1"/>
</dbReference>
<evidence type="ECO:0000256" key="1">
    <source>
        <dbReference type="SAM" id="MobiDB-lite"/>
    </source>
</evidence>
<reference evidence="2" key="1">
    <citation type="journal article" date="2020" name="Stud. Mycol.">
        <title>101 Dothideomycetes genomes: a test case for predicting lifestyles and emergence of pathogens.</title>
        <authorList>
            <person name="Haridas S."/>
            <person name="Albert R."/>
            <person name="Binder M."/>
            <person name="Bloem J."/>
            <person name="Labutti K."/>
            <person name="Salamov A."/>
            <person name="Andreopoulos B."/>
            <person name="Baker S."/>
            <person name="Barry K."/>
            <person name="Bills G."/>
            <person name="Bluhm B."/>
            <person name="Cannon C."/>
            <person name="Castanera R."/>
            <person name="Culley D."/>
            <person name="Daum C."/>
            <person name="Ezra D."/>
            <person name="Gonzalez J."/>
            <person name="Henrissat B."/>
            <person name="Kuo A."/>
            <person name="Liang C."/>
            <person name="Lipzen A."/>
            <person name="Lutzoni F."/>
            <person name="Magnuson J."/>
            <person name="Mondo S."/>
            <person name="Nolan M."/>
            <person name="Ohm R."/>
            <person name="Pangilinan J."/>
            <person name="Park H.-J."/>
            <person name="Ramirez L."/>
            <person name="Alfaro M."/>
            <person name="Sun H."/>
            <person name="Tritt A."/>
            <person name="Yoshinaga Y."/>
            <person name="Zwiers L.-H."/>
            <person name="Turgeon B."/>
            <person name="Goodwin S."/>
            <person name="Spatafora J."/>
            <person name="Crous P."/>
            <person name="Grigoriev I."/>
        </authorList>
    </citation>
    <scope>NUCLEOTIDE SEQUENCE</scope>
    <source>
        <strain evidence="2">CBS 113979</strain>
    </source>
</reference>
<proteinExistence type="predicted"/>
<dbReference type="InterPro" id="IPR018858">
    <property type="entry name" value="DUF2458"/>
</dbReference>
<accession>A0A6G1H1Z8</accession>
<gene>
    <name evidence="2" type="ORF">K402DRAFT_420456</name>
</gene>
<dbReference type="EMBL" id="ML977153">
    <property type="protein sequence ID" value="KAF1987231.1"/>
    <property type="molecule type" value="Genomic_DNA"/>
</dbReference>
<organism evidence="2 3">
    <name type="scientific">Aulographum hederae CBS 113979</name>
    <dbReference type="NCBI Taxonomy" id="1176131"/>
    <lineage>
        <taxon>Eukaryota</taxon>
        <taxon>Fungi</taxon>
        <taxon>Dikarya</taxon>
        <taxon>Ascomycota</taxon>
        <taxon>Pezizomycotina</taxon>
        <taxon>Dothideomycetes</taxon>
        <taxon>Pleosporomycetidae</taxon>
        <taxon>Aulographales</taxon>
        <taxon>Aulographaceae</taxon>
    </lineage>
</organism>
<evidence type="ECO:0000313" key="2">
    <source>
        <dbReference type="EMBL" id="KAF1987231.1"/>
    </source>
</evidence>
<dbReference type="AlphaFoldDB" id="A0A6G1H1Z8"/>
<name>A0A6G1H1Z8_9PEZI</name>